<dbReference type="AlphaFoldDB" id="A0A2J6QGJ3"/>
<accession>A0A2J6QGJ3</accession>
<gene>
    <name evidence="1" type="ORF">NA56DRAFT_699317</name>
</gene>
<sequence>MDNALPLPLDKLACINLPPENGLWLHKKREAAARMMETMRRHADKKRQRIDRSGQAVRITMRLHREPMNEYHYGKKTGLTVCAWVAWFLQYLTVPASCRVTTSMTRRYPYIESSKKAQNILTELMAQNVKKKEESDLNTFSQMLPTSAVTQRTHAVSSSMGAPVRIPKGSYCVCGAGTDAALGGAWVIDQISIYQHT</sequence>
<reference evidence="1 2" key="1">
    <citation type="submission" date="2016-05" db="EMBL/GenBank/DDBJ databases">
        <title>A degradative enzymes factory behind the ericoid mycorrhizal symbiosis.</title>
        <authorList>
            <consortium name="DOE Joint Genome Institute"/>
            <person name="Martino E."/>
            <person name="Morin E."/>
            <person name="Grelet G."/>
            <person name="Kuo A."/>
            <person name="Kohler A."/>
            <person name="Daghino S."/>
            <person name="Barry K."/>
            <person name="Choi C."/>
            <person name="Cichocki N."/>
            <person name="Clum A."/>
            <person name="Copeland A."/>
            <person name="Hainaut M."/>
            <person name="Haridas S."/>
            <person name="Labutti K."/>
            <person name="Lindquist E."/>
            <person name="Lipzen A."/>
            <person name="Khouja H.-R."/>
            <person name="Murat C."/>
            <person name="Ohm R."/>
            <person name="Olson A."/>
            <person name="Spatafora J."/>
            <person name="Veneault-Fourrey C."/>
            <person name="Henrissat B."/>
            <person name="Grigoriev I."/>
            <person name="Martin F."/>
            <person name="Perotto S."/>
        </authorList>
    </citation>
    <scope>NUCLEOTIDE SEQUENCE [LARGE SCALE GENOMIC DNA]</scope>
    <source>
        <strain evidence="1 2">UAMH 7357</strain>
    </source>
</reference>
<dbReference type="EMBL" id="KZ613470">
    <property type="protein sequence ID" value="PMD25394.1"/>
    <property type="molecule type" value="Genomic_DNA"/>
</dbReference>
<keyword evidence="2" id="KW-1185">Reference proteome</keyword>
<proteinExistence type="predicted"/>
<name>A0A2J6QGJ3_9HELO</name>
<evidence type="ECO:0000313" key="1">
    <source>
        <dbReference type="EMBL" id="PMD25394.1"/>
    </source>
</evidence>
<organism evidence="1 2">
    <name type="scientific">Hyaloscypha hepaticicola</name>
    <dbReference type="NCBI Taxonomy" id="2082293"/>
    <lineage>
        <taxon>Eukaryota</taxon>
        <taxon>Fungi</taxon>
        <taxon>Dikarya</taxon>
        <taxon>Ascomycota</taxon>
        <taxon>Pezizomycotina</taxon>
        <taxon>Leotiomycetes</taxon>
        <taxon>Helotiales</taxon>
        <taxon>Hyaloscyphaceae</taxon>
        <taxon>Hyaloscypha</taxon>
    </lineage>
</organism>
<evidence type="ECO:0000313" key="2">
    <source>
        <dbReference type="Proteomes" id="UP000235672"/>
    </source>
</evidence>
<dbReference type="Proteomes" id="UP000235672">
    <property type="component" value="Unassembled WGS sequence"/>
</dbReference>
<protein>
    <submittedName>
        <fullName evidence="1">Uncharacterized protein</fullName>
    </submittedName>
</protein>